<evidence type="ECO:0000313" key="2">
    <source>
        <dbReference type="Proteomes" id="UP000714275"/>
    </source>
</evidence>
<evidence type="ECO:0000313" key="1">
    <source>
        <dbReference type="EMBL" id="KAG1758360.1"/>
    </source>
</evidence>
<accession>A0A9P7CVB3</accession>
<proteinExistence type="predicted"/>
<organism evidence="1 2">
    <name type="scientific">Suillus placidus</name>
    <dbReference type="NCBI Taxonomy" id="48579"/>
    <lineage>
        <taxon>Eukaryota</taxon>
        <taxon>Fungi</taxon>
        <taxon>Dikarya</taxon>
        <taxon>Basidiomycota</taxon>
        <taxon>Agaricomycotina</taxon>
        <taxon>Agaricomycetes</taxon>
        <taxon>Agaricomycetidae</taxon>
        <taxon>Boletales</taxon>
        <taxon>Suillineae</taxon>
        <taxon>Suillaceae</taxon>
        <taxon>Suillus</taxon>
    </lineage>
</organism>
<dbReference type="Proteomes" id="UP000714275">
    <property type="component" value="Unassembled WGS sequence"/>
</dbReference>
<sequence length="194" mass="22110">MMKQKTYDEPIKLQTNTFKLDTHPVEAKAPDDDLAEKIRQLDAGVEQAKIGIGKINILQIKNMLKFGTYNSRPQNSTEVNKMITSFENYGRQCFKETNVLAIVIDPKRISSGQDLTGSWNDPMTLAEVEFEDTDPIILASGQHRVVALKRMAQSYLDHEATMEKHIKHLEDISDISEEDVEEHKDLRKRLAAVK</sequence>
<dbReference type="OrthoDB" id="2691973at2759"/>
<keyword evidence="2" id="KW-1185">Reference proteome</keyword>
<feature type="non-terminal residue" evidence="1">
    <location>
        <position position="194"/>
    </location>
</feature>
<dbReference type="AlphaFoldDB" id="A0A9P7CVB3"/>
<dbReference type="EMBL" id="JABBWD010000749">
    <property type="protein sequence ID" value="KAG1758360.1"/>
    <property type="molecule type" value="Genomic_DNA"/>
</dbReference>
<reference evidence="1" key="1">
    <citation type="journal article" date="2020" name="New Phytol.">
        <title>Comparative genomics reveals dynamic genome evolution in host specialist ectomycorrhizal fungi.</title>
        <authorList>
            <person name="Lofgren L.A."/>
            <person name="Nguyen N.H."/>
            <person name="Vilgalys R."/>
            <person name="Ruytinx J."/>
            <person name="Liao H.L."/>
            <person name="Branco S."/>
            <person name="Kuo A."/>
            <person name="LaButti K."/>
            <person name="Lipzen A."/>
            <person name="Andreopoulos W."/>
            <person name="Pangilinan J."/>
            <person name="Riley R."/>
            <person name="Hundley H."/>
            <person name="Na H."/>
            <person name="Barry K."/>
            <person name="Grigoriev I.V."/>
            <person name="Stajich J.E."/>
            <person name="Kennedy P.G."/>
        </authorList>
    </citation>
    <scope>NUCLEOTIDE SEQUENCE</scope>
    <source>
        <strain evidence="1">DOB743</strain>
    </source>
</reference>
<name>A0A9P7CVB3_9AGAM</name>
<protein>
    <submittedName>
        <fullName evidence="1">Uncharacterized protein</fullName>
    </submittedName>
</protein>
<comment type="caution">
    <text evidence="1">The sequence shown here is derived from an EMBL/GenBank/DDBJ whole genome shotgun (WGS) entry which is preliminary data.</text>
</comment>
<gene>
    <name evidence="1" type="ORF">EV702DRAFT_1208411</name>
</gene>